<dbReference type="CDD" id="cd05930">
    <property type="entry name" value="A_NRPS"/>
    <property type="match status" value="1"/>
</dbReference>
<keyword evidence="6" id="KW-1185">Reference proteome</keyword>
<dbReference type="Pfam" id="PF00550">
    <property type="entry name" value="PP-binding"/>
    <property type="match status" value="1"/>
</dbReference>
<dbReference type="InterPro" id="IPR036736">
    <property type="entry name" value="ACP-like_sf"/>
</dbReference>
<feature type="domain" description="Carrier" evidence="4">
    <location>
        <begin position="512"/>
        <end position="588"/>
    </location>
</feature>
<keyword evidence="3" id="KW-0045">Antibiotic biosynthesis</keyword>
<dbReference type="PROSITE" id="PS00455">
    <property type="entry name" value="AMP_BINDING"/>
    <property type="match status" value="1"/>
</dbReference>
<evidence type="ECO:0000313" key="6">
    <source>
        <dbReference type="Proteomes" id="UP000679992"/>
    </source>
</evidence>
<proteinExistence type="inferred from homology"/>
<dbReference type="InterPro" id="IPR045851">
    <property type="entry name" value="AMP-bd_C_sf"/>
</dbReference>
<name>A0ABQ4M9U9_9BACL</name>
<dbReference type="SUPFAM" id="SSF47336">
    <property type="entry name" value="ACP-like"/>
    <property type="match status" value="1"/>
</dbReference>
<dbReference type="RefSeq" id="WP_213654487.1">
    <property type="nucleotide sequence ID" value="NZ_BOSL01000004.1"/>
</dbReference>
<dbReference type="EMBL" id="BOSL01000004">
    <property type="protein sequence ID" value="GIP52768.1"/>
    <property type="molecule type" value="Genomic_DNA"/>
</dbReference>
<dbReference type="Gene3D" id="1.10.1200.10">
    <property type="entry name" value="ACP-like"/>
    <property type="match status" value="1"/>
</dbReference>
<dbReference type="PANTHER" id="PTHR45527:SF1">
    <property type="entry name" value="FATTY ACID SYNTHASE"/>
    <property type="match status" value="1"/>
</dbReference>
<dbReference type="Gene3D" id="2.30.38.10">
    <property type="entry name" value="Luciferase, Domain 3"/>
    <property type="match status" value="1"/>
</dbReference>
<evidence type="ECO:0000313" key="5">
    <source>
        <dbReference type="EMBL" id="GIP52768.1"/>
    </source>
</evidence>
<dbReference type="InterPro" id="IPR010071">
    <property type="entry name" value="AA_adenyl_dom"/>
</dbReference>
<dbReference type="PANTHER" id="PTHR45527">
    <property type="entry name" value="NONRIBOSOMAL PEPTIDE SYNTHETASE"/>
    <property type="match status" value="1"/>
</dbReference>
<gene>
    <name evidence="5" type="ORF">J42TS3_18030</name>
</gene>
<comment type="caution">
    <text evidence="5">The sequence shown here is derived from an EMBL/GenBank/DDBJ whole genome shotgun (WGS) entry which is preliminary data.</text>
</comment>
<dbReference type="InterPro" id="IPR000873">
    <property type="entry name" value="AMP-dep_synth/lig_dom"/>
</dbReference>
<dbReference type="SUPFAM" id="SSF56801">
    <property type="entry name" value="Acetyl-CoA synthetase-like"/>
    <property type="match status" value="1"/>
</dbReference>
<evidence type="ECO:0000256" key="3">
    <source>
        <dbReference type="ARBA" id="ARBA00023194"/>
    </source>
</evidence>
<reference evidence="5 6" key="1">
    <citation type="submission" date="2021-03" db="EMBL/GenBank/DDBJ databases">
        <title>Antimicrobial resistance genes in bacteria isolated from Japanese honey, and their potential for conferring macrolide and lincosamide resistance in the American foulbrood pathogen Paenibacillus larvae.</title>
        <authorList>
            <person name="Okamoto M."/>
            <person name="Kumagai M."/>
            <person name="Kanamori H."/>
            <person name="Takamatsu D."/>
        </authorList>
    </citation>
    <scope>NUCLEOTIDE SEQUENCE [LARGE SCALE GENOMIC DNA]</scope>
    <source>
        <strain evidence="5 6">J42TS3</strain>
    </source>
</reference>
<dbReference type="Proteomes" id="UP000679992">
    <property type="component" value="Unassembled WGS sequence"/>
</dbReference>
<accession>A0ABQ4M9U9</accession>
<evidence type="ECO:0000256" key="1">
    <source>
        <dbReference type="ARBA" id="ARBA00006432"/>
    </source>
</evidence>
<evidence type="ECO:0000259" key="4">
    <source>
        <dbReference type="PROSITE" id="PS50075"/>
    </source>
</evidence>
<keyword evidence="2" id="KW-0677">Repeat</keyword>
<dbReference type="PROSITE" id="PS50075">
    <property type="entry name" value="CARRIER"/>
    <property type="match status" value="1"/>
</dbReference>
<dbReference type="Gene3D" id="3.30.300.30">
    <property type="match status" value="1"/>
</dbReference>
<comment type="similarity">
    <text evidence="1">Belongs to the ATP-dependent AMP-binding enzyme family.</text>
</comment>
<dbReference type="PRINTS" id="PR00154">
    <property type="entry name" value="AMPBINDING"/>
</dbReference>
<sequence length="608" mass="67416">MDQHFSAIYKMFEDVVSRYPDHCCLELGETRLSYREVNERANRLARYLKEKGAGPEQLIGIFLERSPDLIVSVLAVMKSGAAYVPINTALPEERIAHMVAEADIKTILSTTRLESKINAVRQAVASVTTDVVLLDQEYDEFCKLSGENLGVNSAPSDLAYVIYTSGSTGRPKGVQIEHRGIPNLVLAQIEQFHLDNQDRVLQYASLSFDASVSEIFTTLIAGATLVLLPEEGTYAGDDLHRILNEQRISVVTLVPSLLNGLPQEELPHLKTLITAGEACTRKLIQYWAPRVRFLNAYGPTETTVCATIHHCKTDDISVSLGEALAGSAVYLLNARMEPVESGETGELYISSLGLARGYLNAQELTDKAFLDNPFVDGYSDRLYRTGDLCVRRPDGALEWVGRADHQVKVSGIRVELGELEHSLREYGGIEEAVVVYNADKNYVGAYLKAANGVKPNISELRSYLLSKFPSYMIPTRYLFLEQFPLLTSGKIDRHHLPSMEDARPDLGVPYVAPNSYLEKELAAIWSEVLKLDKVGVHDNFFELGGQSLMATQIVSRIRSLIGGDVPLHIIFGTQPTIEQMAATLEQYQLEQLDPAELELLLAELENQA</sequence>
<dbReference type="InterPro" id="IPR020845">
    <property type="entry name" value="AMP-binding_CS"/>
</dbReference>
<protein>
    <recommendedName>
        <fullName evidence="4">Carrier domain-containing protein</fullName>
    </recommendedName>
</protein>
<dbReference type="Pfam" id="PF00501">
    <property type="entry name" value="AMP-binding"/>
    <property type="match status" value="1"/>
</dbReference>
<dbReference type="NCBIfam" id="TIGR01733">
    <property type="entry name" value="AA-adenyl-dom"/>
    <property type="match status" value="1"/>
</dbReference>
<organism evidence="5 6">
    <name type="scientific">Paenibacillus vini</name>
    <dbReference type="NCBI Taxonomy" id="1476024"/>
    <lineage>
        <taxon>Bacteria</taxon>
        <taxon>Bacillati</taxon>
        <taxon>Bacillota</taxon>
        <taxon>Bacilli</taxon>
        <taxon>Bacillales</taxon>
        <taxon>Paenibacillaceae</taxon>
        <taxon>Paenibacillus</taxon>
    </lineage>
</organism>
<dbReference type="InterPro" id="IPR020459">
    <property type="entry name" value="AMP-binding"/>
</dbReference>
<dbReference type="Gene3D" id="3.40.50.980">
    <property type="match status" value="2"/>
</dbReference>
<dbReference type="InterPro" id="IPR009081">
    <property type="entry name" value="PP-bd_ACP"/>
</dbReference>
<evidence type="ECO:0000256" key="2">
    <source>
        <dbReference type="ARBA" id="ARBA00022737"/>
    </source>
</evidence>